<evidence type="ECO:0000313" key="8">
    <source>
        <dbReference type="Proteomes" id="UP001270362"/>
    </source>
</evidence>
<evidence type="ECO:0000256" key="5">
    <source>
        <dbReference type="ARBA" id="ARBA00039514"/>
    </source>
</evidence>
<comment type="similarity">
    <text evidence="1">Belongs to the WD repeat WDR55 family.</text>
</comment>
<comment type="caution">
    <text evidence="7">The sequence shown here is derived from an EMBL/GenBank/DDBJ whole genome shotgun (WGS) entry which is preliminary data.</text>
</comment>
<dbReference type="InterPro" id="IPR015943">
    <property type="entry name" value="WD40/YVTN_repeat-like_dom_sf"/>
</dbReference>
<evidence type="ECO:0000256" key="2">
    <source>
        <dbReference type="ARBA" id="ARBA00022574"/>
    </source>
</evidence>
<sequence length="415" mass="44725">MLENLCTLPLTSELFAQVLHPSEPLLTVGLSNGRVETFRLPSSEEGWPIDGSDENSTTNSGKGLIKSVWNTRRHKGSTRCLAYSHDGAAIYSAGTDSIVKHFVPETGLVLSKIALPPRNSNSTVSDSPAILHVLSPQTLLLGTDSGSLYIFDLRANYHLDPKPVRKHVPHADYITSITPLPPSAESTSGFSKQWVSTGGSTVAVTDLRSGIIATSEDQEDELLCSTMIASGLGPKKMRSNGVLAVGTGRGILTLWDRGSWDDQQDRIYVAGGGKTNRDGESLDSIVQAPDELGWGKKVIVGVGDGSISIVDLKRREVQHVLKHDDIEGVAALSFDYQNRLISGGGKVVKVWAEAGPEVDEEKEVEEVGIKRSADSDDSDDDESDSEEERPQKQSKKKRKKGKGNQSKAVAFPGLD</sequence>
<evidence type="ECO:0000256" key="3">
    <source>
        <dbReference type="ARBA" id="ARBA00022737"/>
    </source>
</evidence>
<name>A0AAE1CE60_9PEZI</name>
<dbReference type="AlphaFoldDB" id="A0AAE1CE60"/>
<keyword evidence="2" id="KW-0853">WD repeat</keyword>
<keyword evidence="8" id="KW-1185">Reference proteome</keyword>
<dbReference type="InterPro" id="IPR050505">
    <property type="entry name" value="WDR55/POC1"/>
</dbReference>
<protein>
    <recommendedName>
        <fullName evidence="4">WD repeat-containing protein JIP5</fullName>
    </recommendedName>
    <alternativeName>
        <fullName evidence="5">WD repeat-containing protein jip5</fullName>
    </alternativeName>
</protein>
<accession>A0AAE1CE60</accession>
<feature type="region of interest" description="Disordered" evidence="6">
    <location>
        <begin position="42"/>
        <end position="63"/>
    </location>
</feature>
<feature type="region of interest" description="Disordered" evidence="6">
    <location>
        <begin position="358"/>
        <end position="415"/>
    </location>
</feature>
<evidence type="ECO:0000256" key="6">
    <source>
        <dbReference type="SAM" id="MobiDB-lite"/>
    </source>
</evidence>
<dbReference type="Proteomes" id="UP001270362">
    <property type="component" value="Unassembled WGS sequence"/>
</dbReference>
<feature type="compositionally biased region" description="Basic residues" evidence="6">
    <location>
        <begin position="392"/>
        <end position="402"/>
    </location>
</feature>
<evidence type="ECO:0000256" key="1">
    <source>
        <dbReference type="ARBA" id="ARBA00007625"/>
    </source>
</evidence>
<dbReference type="InterPro" id="IPR036322">
    <property type="entry name" value="WD40_repeat_dom_sf"/>
</dbReference>
<gene>
    <name evidence="7" type="ORF">B0T22DRAFT_378124</name>
</gene>
<dbReference type="Gene3D" id="2.130.10.10">
    <property type="entry name" value="YVTN repeat-like/Quinoprotein amine dehydrogenase"/>
    <property type="match status" value="2"/>
</dbReference>
<dbReference type="PANTHER" id="PTHR44019">
    <property type="entry name" value="WD REPEAT-CONTAINING PROTEIN 55"/>
    <property type="match status" value="1"/>
</dbReference>
<reference evidence="7" key="2">
    <citation type="submission" date="2023-06" db="EMBL/GenBank/DDBJ databases">
        <authorList>
            <consortium name="Lawrence Berkeley National Laboratory"/>
            <person name="Haridas S."/>
            <person name="Hensen N."/>
            <person name="Bonometti L."/>
            <person name="Westerberg I."/>
            <person name="Brannstrom I.O."/>
            <person name="Guillou S."/>
            <person name="Cros-Aarteil S."/>
            <person name="Calhoun S."/>
            <person name="Kuo A."/>
            <person name="Mondo S."/>
            <person name="Pangilinan J."/>
            <person name="Riley R."/>
            <person name="Labutti K."/>
            <person name="Andreopoulos B."/>
            <person name="Lipzen A."/>
            <person name="Chen C."/>
            <person name="Yanf M."/>
            <person name="Daum C."/>
            <person name="Ng V."/>
            <person name="Clum A."/>
            <person name="Steindorff A."/>
            <person name="Ohm R."/>
            <person name="Martin F."/>
            <person name="Silar P."/>
            <person name="Natvig D."/>
            <person name="Lalanne C."/>
            <person name="Gautier V."/>
            <person name="Ament-Velasquez S.L."/>
            <person name="Kruys A."/>
            <person name="Hutchinson M.I."/>
            <person name="Powell A.J."/>
            <person name="Barry K."/>
            <person name="Miller A.N."/>
            <person name="Grigoriev I.V."/>
            <person name="Debuchy R."/>
            <person name="Gladieux P."/>
            <person name="Thoren M.H."/>
            <person name="Johannesson H."/>
        </authorList>
    </citation>
    <scope>NUCLEOTIDE SEQUENCE</scope>
    <source>
        <strain evidence="7">CBS 314.62</strain>
    </source>
</reference>
<feature type="compositionally biased region" description="Acidic residues" evidence="6">
    <location>
        <begin position="375"/>
        <end position="387"/>
    </location>
</feature>
<dbReference type="InterPro" id="IPR001680">
    <property type="entry name" value="WD40_rpt"/>
</dbReference>
<dbReference type="SMART" id="SM00320">
    <property type="entry name" value="WD40"/>
    <property type="match status" value="3"/>
</dbReference>
<dbReference type="SUPFAM" id="SSF50978">
    <property type="entry name" value="WD40 repeat-like"/>
    <property type="match status" value="1"/>
</dbReference>
<reference evidence="7" key="1">
    <citation type="journal article" date="2023" name="Mol. Phylogenet. Evol.">
        <title>Genome-scale phylogeny and comparative genomics of the fungal order Sordariales.</title>
        <authorList>
            <person name="Hensen N."/>
            <person name="Bonometti L."/>
            <person name="Westerberg I."/>
            <person name="Brannstrom I.O."/>
            <person name="Guillou S."/>
            <person name="Cros-Aarteil S."/>
            <person name="Calhoun S."/>
            <person name="Haridas S."/>
            <person name="Kuo A."/>
            <person name="Mondo S."/>
            <person name="Pangilinan J."/>
            <person name="Riley R."/>
            <person name="LaButti K."/>
            <person name="Andreopoulos B."/>
            <person name="Lipzen A."/>
            <person name="Chen C."/>
            <person name="Yan M."/>
            <person name="Daum C."/>
            <person name="Ng V."/>
            <person name="Clum A."/>
            <person name="Steindorff A."/>
            <person name="Ohm R.A."/>
            <person name="Martin F."/>
            <person name="Silar P."/>
            <person name="Natvig D.O."/>
            <person name="Lalanne C."/>
            <person name="Gautier V."/>
            <person name="Ament-Velasquez S.L."/>
            <person name="Kruys A."/>
            <person name="Hutchinson M.I."/>
            <person name="Powell A.J."/>
            <person name="Barry K."/>
            <person name="Miller A.N."/>
            <person name="Grigoriev I.V."/>
            <person name="Debuchy R."/>
            <person name="Gladieux P."/>
            <person name="Hiltunen Thoren M."/>
            <person name="Johannesson H."/>
        </authorList>
    </citation>
    <scope>NUCLEOTIDE SEQUENCE</scope>
    <source>
        <strain evidence="7">CBS 314.62</strain>
    </source>
</reference>
<dbReference type="PANTHER" id="PTHR44019:SF20">
    <property type="entry name" value="WD REPEAT-CONTAINING PROTEIN 55"/>
    <property type="match status" value="1"/>
</dbReference>
<proteinExistence type="inferred from homology"/>
<evidence type="ECO:0000313" key="7">
    <source>
        <dbReference type="EMBL" id="KAK3690120.1"/>
    </source>
</evidence>
<dbReference type="EMBL" id="JAULSO010000002">
    <property type="protein sequence ID" value="KAK3690120.1"/>
    <property type="molecule type" value="Genomic_DNA"/>
</dbReference>
<organism evidence="7 8">
    <name type="scientific">Podospora appendiculata</name>
    <dbReference type="NCBI Taxonomy" id="314037"/>
    <lineage>
        <taxon>Eukaryota</taxon>
        <taxon>Fungi</taxon>
        <taxon>Dikarya</taxon>
        <taxon>Ascomycota</taxon>
        <taxon>Pezizomycotina</taxon>
        <taxon>Sordariomycetes</taxon>
        <taxon>Sordariomycetidae</taxon>
        <taxon>Sordariales</taxon>
        <taxon>Podosporaceae</taxon>
        <taxon>Podospora</taxon>
    </lineage>
</organism>
<keyword evidence="3" id="KW-0677">Repeat</keyword>
<feature type="compositionally biased region" description="Basic and acidic residues" evidence="6">
    <location>
        <begin position="365"/>
        <end position="374"/>
    </location>
</feature>
<evidence type="ECO:0000256" key="4">
    <source>
        <dbReference type="ARBA" id="ARBA00039238"/>
    </source>
</evidence>